<proteinExistence type="predicted"/>
<reference evidence="3 4" key="1">
    <citation type="submission" date="2022-06" db="EMBL/GenBank/DDBJ databases">
        <title>New Species of the Genus Actinoplanes, ActinopZanes ferrugineus.</title>
        <authorList>
            <person name="Ding P."/>
        </authorList>
    </citation>
    <scope>NUCLEOTIDE SEQUENCE [LARGE SCALE GENOMIC DNA]</scope>
    <source>
        <strain evidence="3 4">TRM88003</strain>
    </source>
</reference>
<dbReference type="EMBL" id="JAMYJR010000035">
    <property type="protein sequence ID" value="MCO8275200.1"/>
    <property type="molecule type" value="Genomic_DNA"/>
</dbReference>
<sequence length="58" mass="5881">MKRYVIAAGAAVLSPVIGVATAAVVVVAAVAAGAGRLLSAHSSVRRRSHRENRAGSDR</sequence>
<keyword evidence="1" id="KW-1133">Transmembrane helix</keyword>
<name>A0ABT1DZ74_9ACTN</name>
<keyword evidence="2" id="KW-0732">Signal</keyword>
<dbReference type="Proteomes" id="UP001523369">
    <property type="component" value="Unassembled WGS sequence"/>
</dbReference>
<protein>
    <submittedName>
        <fullName evidence="3">Uncharacterized protein</fullName>
    </submittedName>
</protein>
<evidence type="ECO:0000313" key="4">
    <source>
        <dbReference type="Proteomes" id="UP001523369"/>
    </source>
</evidence>
<evidence type="ECO:0000256" key="1">
    <source>
        <dbReference type="SAM" id="Phobius"/>
    </source>
</evidence>
<evidence type="ECO:0000313" key="3">
    <source>
        <dbReference type="EMBL" id="MCO8275200.1"/>
    </source>
</evidence>
<organism evidence="3 4">
    <name type="scientific">Paractinoplanes aksuensis</name>
    <dbReference type="NCBI Taxonomy" id="2939490"/>
    <lineage>
        <taxon>Bacteria</taxon>
        <taxon>Bacillati</taxon>
        <taxon>Actinomycetota</taxon>
        <taxon>Actinomycetes</taxon>
        <taxon>Micromonosporales</taxon>
        <taxon>Micromonosporaceae</taxon>
        <taxon>Paractinoplanes</taxon>
    </lineage>
</organism>
<keyword evidence="1" id="KW-0472">Membrane</keyword>
<gene>
    <name evidence="3" type="ORF">M1L60_31925</name>
</gene>
<accession>A0ABT1DZ74</accession>
<keyword evidence="1" id="KW-0812">Transmembrane</keyword>
<keyword evidence="4" id="KW-1185">Reference proteome</keyword>
<comment type="caution">
    <text evidence="3">The sequence shown here is derived from an EMBL/GenBank/DDBJ whole genome shotgun (WGS) entry which is preliminary data.</text>
</comment>
<feature type="transmembrane region" description="Helical" evidence="1">
    <location>
        <begin position="12"/>
        <end position="38"/>
    </location>
</feature>
<evidence type="ECO:0000256" key="2">
    <source>
        <dbReference type="SAM" id="SignalP"/>
    </source>
</evidence>
<feature type="chain" id="PRO_5047410878" evidence="2">
    <location>
        <begin position="23"/>
        <end position="58"/>
    </location>
</feature>
<feature type="signal peptide" evidence="2">
    <location>
        <begin position="1"/>
        <end position="22"/>
    </location>
</feature>
<dbReference type="RefSeq" id="WP_253241265.1">
    <property type="nucleotide sequence ID" value="NZ_JAMYJR010000035.1"/>
</dbReference>